<evidence type="ECO:0000256" key="4">
    <source>
        <dbReference type="ARBA" id="ARBA00023186"/>
    </source>
</evidence>
<dbReference type="Gene3D" id="3.55.30.10">
    <property type="entry name" value="Hsp33 domain"/>
    <property type="match status" value="1"/>
</dbReference>
<comment type="caution">
    <text evidence="7">The sequence shown here is derived from an EMBL/GenBank/DDBJ whole genome shotgun (WGS) entry which is preliminary data.</text>
</comment>
<feature type="region of interest" description="Disordered" evidence="6">
    <location>
        <begin position="198"/>
        <end position="223"/>
    </location>
</feature>
<protein>
    <submittedName>
        <fullName evidence="7">Molecular chaperone Hsp33</fullName>
    </submittedName>
</protein>
<dbReference type="GO" id="GO:0005737">
    <property type="term" value="C:cytoplasm"/>
    <property type="evidence" value="ECO:0007669"/>
    <property type="project" value="InterPro"/>
</dbReference>
<keyword evidence="1" id="KW-0963">Cytoplasm</keyword>
<keyword evidence="4" id="KW-0143">Chaperone</keyword>
<dbReference type="PIRSF" id="PIRSF005261">
    <property type="entry name" value="Heat_shock_Hsp33"/>
    <property type="match status" value="1"/>
</dbReference>
<dbReference type="Pfam" id="PF01430">
    <property type="entry name" value="HSP33"/>
    <property type="match status" value="1"/>
</dbReference>
<dbReference type="GO" id="GO:0051082">
    <property type="term" value="F:unfolded protein binding"/>
    <property type="evidence" value="ECO:0007669"/>
    <property type="project" value="InterPro"/>
</dbReference>
<dbReference type="Proteomes" id="UP000318141">
    <property type="component" value="Unassembled WGS sequence"/>
</dbReference>
<keyword evidence="2" id="KW-0862">Zinc</keyword>
<gene>
    <name evidence="7" type="ORF">L602_001300001060</name>
</gene>
<evidence type="ECO:0000313" key="7">
    <source>
        <dbReference type="EMBL" id="TWG88349.1"/>
    </source>
</evidence>
<dbReference type="InterPro" id="IPR023212">
    <property type="entry name" value="Hsp33_helix_hairpin_bin_dom_sf"/>
</dbReference>
<evidence type="ECO:0000256" key="3">
    <source>
        <dbReference type="ARBA" id="ARBA00023157"/>
    </source>
</evidence>
<organism evidence="7 8">
    <name type="scientific">Cupriavidus gilardii J11</name>
    <dbReference type="NCBI Taxonomy" id="936133"/>
    <lineage>
        <taxon>Bacteria</taxon>
        <taxon>Pseudomonadati</taxon>
        <taxon>Pseudomonadota</taxon>
        <taxon>Betaproteobacteria</taxon>
        <taxon>Burkholderiales</taxon>
        <taxon>Burkholderiaceae</taxon>
        <taxon>Cupriavidus</taxon>
    </lineage>
</organism>
<evidence type="ECO:0000313" key="8">
    <source>
        <dbReference type="Proteomes" id="UP000318141"/>
    </source>
</evidence>
<dbReference type="InterPro" id="IPR000397">
    <property type="entry name" value="Heat_shock_Hsp33"/>
</dbReference>
<proteinExistence type="predicted"/>
<evidence type="ECO:0000256" key="5">
    <source>
        <dbReference type="ARBA" id="ARBA00023284"/>
    </source>
</evidence>
<evidence type="ECO:0000256" key="1">
    <source>
        <dbReference type="ARBA" id="ARBA00022490"/>
    </source>
</evidence>
<evidence type="ECO:0000256" key="6">
    <source>
        <dbReference type="SAM" id="MobiDB-lite"/>
    </source>
</evidence>
<keyword evidence="8" id="KW-1185">Reference proteome</keyword>
<reference evidence="7 8" key="1">
    <citation type="submission" date="2019-07" db="EMBL/GenBank/DDBJ databases">
        <title>Genome sequencing of lignin-degrading bacterial isolates.</title>
        <authorList>
            <person name="Gladden J."/>
        </authorList>
    </citation>
    <scope>NUCLEOTIDE SEQUENCE [LARGE SCALE GENOMIC DNA]</scope>
    <source>
        <strain evidence="7 8">J11</strain>
    </source>
</reference>
<dbReference type="OrthoDB" id="9793753at2"/>
<dbReference type="SUPFAM" id="SSF64397">
    <property type="entry name" value="Hsp33 domain"/>
    <property type="match status" value="1"/>
</dbReference>
<keyword evidence="3" id="KW-1015">Disulfide bond</keyword>
<dbReference type="InterPro" id="IPR016154">
    <property type="entry name" value="Heat_shock_Hsp33_C"/>
</dbReference>
<dbReference type="GO" id="GO:0044183">
    <property type="term" value="F:protein folding chaperone"/>
    <property type="evidence" value="ECO:0007669"/>
    <property type="project" value="TreeGrafter"/>
</dbReference>
<sequence length="348" mass="37737">MTDTLTSLAPQGADTLQKFLFDAAPVRGELVRLQATWQEALERHHYPAPVRRLLGEMMAAAALLSANLKFNGALVMQLHGDGPVRMLVVECLSDLSLRGTAKLADGVKLDDDATLADMVNVHGQGRFAITLDPHDKLPGQQPYQGIVPLADAHGPLGSISAVLEHYMHASEQLDTRLWLAADDRVAAGMLLQKLPSYGGTLEGQPDRPPAQVGETGAPLSAHGRAQDLDTWDRACQLGGTLKTEELLAETPDTLLRRLFWEDLQAAGLRVFEPGTPRFRCSCSRTKVANMLQSLGQAEIDDIVAERGSVEIHCDFCGQEYRFDPVDCAGLFVEAHVATGVGEGGHRRH</sequence>
<dbReference type="PANTHER" id="PTHR30111">
    <property type="entry name" value="33 KDA CHAPERONIN"/>
    <property type="match status" value="1"/>
</dbReference>
<dbReference type="Gene3D" id="1.10.287.480">
    <property type="entry name" value="helix hairpin bin"/>
    <property type="match status" value="1"/>
</dbReference>
<accession>A0A562BTV6</accession>
<dbReference type="AlphaFoldDB" id="A0A562BTV6"/>
<dbReference type="PANTHER" id="PTHR30111:SF1">
    <property type="entry name" value="33 KDA CHAPERONIN"/>
    <property type="match status" value="1"/>
</dbReference>
<evidence type="ECO:0000256" key="2">
    <source>
        <dbReference type="ARBA" id="ARBA00022833"/>
    </source>
</evidence>
<dbReference type="SUPFAM" id="SSF118352">
    <property type="entry name" value="HSP33 redox switch-like"/>
    <property type="match status" value="1"/>
</dbReference>
<dbReference type="GO" id="GO:0042026">
    <property type="term" value="P:protein refolding"/>
    <property type="evidence" value="ECO:0007669"/>
    <property type="project" value="TreeGrafter"/>
</dbReference>
<dbReference type="EMBL" id="VLJN01000005">
    <property type="protein sequence ID" value="TWG88349.1"/>
    <property type="molecule type" value="Genomic_DNA"/>
</dbReference>
<dbReference type="CDD" id="cd00498">
    <property type="entry name" value="Hsp33"/>
    <property type="match status" value="1"/>
</dbReference>
<dbReference type="InterPro" id="IPR016153">
    <property type="entry name" value="Heat_shock_Hsp33_N"/>
</dbReference>
<keyword evidence="5" id="KW-0676">Redox-active center</keyword>
<dbReference type="Gene3D" id="3.90.1280.10">
    <property type="entry name" value="HSP33 redox switch-like"/>
    <property type="match status" value="1"/>
</dbReference>
<name>A0A562BTV6_9BURK</name>